<dbReference type="FunFam" id="1.10.510.10:FF:000211">
    <property type="entry name" value="Cyclin-dependent kinase G-2"/>
    <property type="match status" value="1"/>
</dbReference>
<feature type="compositionally biased region" description="Basic and acidic residues" evidence="10">
    <location>
        <begin position="72"/>
        <end position="88"/>
    </location>
</feature>
<dbReference type="EC" id="2.7.11.22" evidence="2"/>
<evidence type="ECO:0000259" key="11">
    <source>
        <dbReference type="PROSITE" id="PS50011"/>
    </source>
</evidence>
<gene>
    <name evidence="12" type="ORF">NA57DRAFT_41420</name>
</gene>
<evidence type="ECO:0000313" key="13">
    <source>
        <dbReference type="Proteomes" id="UP000799772"/>
    </source>
</evidence>
<dbReference type="Pfam" id="PF00069">
    <property type="entry name" value="Pkinase"/>
    <property type="match status" value="1"/>
</dbReference>
<proteinExistence type="inferred from homology"/>
<dbReference type="SMART" id="SM00220">
    <property type="entry name" value="S_TKc"/>
    <property type="match status" value="1"/>
</dbReference>
<keyword evidence="7" id="KW-0067">ATP-binding</keyword>
<keyword evidence="13" id="KW-1185">Reference proteome</keyword>
<evidence type="ECO:0000256" key="1">
    <source>
        <dbReference type="ARBA" id="ARBA00006485"/>
    </source>
</evidence>
<evidence type="ECO:0000256" key="6">
    <source>
        <dbReference type="ARBA" id="ARBA00022777"/>
    </source>
</evidence>
<dbReference type="InterPro" id="IPR008271">
    <property type="entry name" value="Ser/Thr_kinase_AS"/>
</dbReference>
<evidence type="ECO:0000256" key="10">
    <source>
        <dbReference type="SAM" id="MobiDB-lite"/>
    </source>
</evidence>
<comment type="catalytic activity">
    <reaction evidence="8">
        <text>L-threonyl-[protein] + ATP = O-phospho-L-threonyl-[protein] + ADP + H(+)</text>
        <dbReference type="Rhea" id="RHEA:46608"/>
        <dbReference type="Rhea" id="RHEA-COMP:11060"/>
        <dbReference type="Rhea" id="RHEA-COMP:11605"/>
        <dbReference type="ChEBI" id="CHEBI:15378"/>
        <dbReference type="ChEBI" id="CHEBI:30013"/>
        <dbReference type="ChEBI" id="CHEBI:30616"/>
        <dbReference type="ChEBI" id="CHEBI:61977"/>
        <dbReference type="ChEBI" id="CHEBI:456216"/>
        <dbReference type="EC" id="2.7.11.22"/>
    </reaction>
</comment>
<dbReference type="PROSITE" id="PS00108">
    <property type="entry name" value="PROTEIN_KINASE_ST"/>
    <property type="match status" value="1"/>
</dbReference>
<reference evidence="12" key="1">
    <citation type="journal article" date="2020" name="Stud. Mycol.">
        <title>101 Dothideomycetes genomes: a test case for predicting lifestyles and emergence of pathogens.</title>
        <authorList>
            <person name="Haridas S."/>
            <person name="Albert R."/>
            <person name="Binder M."/>
            <person name="Bloem J."/>
            <person name="Labutti K."/>
            <person name="Salamov A."/>
            <person name="Andreopoulos B."/>
            <person name="Baker S."/>
            <person name="Barry K."/>
            <person name="Bills G."/>
            <person name="Bluhm B."/>
            <person name="Cannon C."/>
            <person name="Castanera R."/>
            <person name="Culley D."/>
            <person name="Daum C."/>
            <person name="Ezra D."/>
            <person name="Gonzalez J."/>
            <person name="Henrissat B."/>
            <person name="Kuo A."/>
            <person name="Liang C."/>
            <person name="Lipzen A."/>
            <person name="Lutzoni F."/>
            <person name="Magnuson J."/>
            <person name="Mondo S."/>
            <person name="Nolan M."/>
            <person name="Ohm R."/>
            <person name="Pangilinan J."/>
            <person name="Park H.-J."/>
            <person name="Ramirez L."/>
            <person name="Alfaro M."/>
            <person name="Sun H."/>
            <person name="Tritt A."/>
            <person name="Yoshinaga Y."/>
            <person name="Zwiers L.-H."/>
            <person name="Turgeon B."/>
            <person name="Goodwin S."/>
            <person name="Spatafora J."/>
            <person name="Crous P."/>
            <person name="Grigoriev I."/>
        </authorList>
    </citation>
    <scope>NUCLEOTIDE SEQUENCE</scope>
    <source>
        <strain evidence="12">CBS 133067</strain>
    </source>
</reference>
<dbReference type="Proteomes" id="UP000799772">
    <property type="component" value="Unassembled WGS sequence"/>
</dbReference>
<dbReference type="Gene3D" id="3.30.200.20">
    <property type="entry name" value="Phosphorylase Kinase, domain 1"/>
    <property type="match status" value="1"/>
</dbReference>
<evidence type="ECO:0000256" key="4">
    <source>
        <dbReference type="ARBA" id="ARBA00022679"/>
    </source>
</evidence>
<dbReference type="InterPro" id="IPR011009">
    <property type="entry name" value="Kinase-like_dom_sf"/>
</dbReference>
<keyword evidence="4" id="KW-0808">Transferase</keyword>
<dbReference type="SUPFAM" id="SSF56112">
    <property type="entry name" value="Protein kinase-like (PK-like)"/>
    <property type="match status" value="1"/>
</dbReference>
<dbReference type="EMBL" id="ML978128">
    <property type="protein sequence ID" value="KAF2097242.1"/>
    <property type="molecule type" value="Genomic_DNA"/>
</dbReference>
<dbReference type="PANTHER" id="PTHR24056:SF107">
    <property type="entry name" value="CYCLIN-DEPENDENT KINASE 11A-RELATED"/>
    <property type="match status" value="1"/>
</dbReference>
<evidence type="ECO:0000256" key="5">
    <source>
        <dbReference type="ARBA" id="ARBA00022741"/>
    </source>
</evidence>
<feature type="compositionally biased region" description="Basic and acidic residues" evidence="10">
    <location>
        <begin position="417"/>
        <end position="437"/>
    </location>
</feature>
<feature type="region of interest" description="Disordered" evidence="10">
    <location>
        <begin position="1"/>
        <end position="88"/>
    </location>
</feature>
<keyword evidence="5" id="KW-0547">Nucleotide-binding</keyword>
<evidence type="ECO:0000256" key="3">
    <source>
        <dbReference type="ARBA" id="ARBA00022527"/>
    </source>
</evidence>
<comment type="catalytic activity">
    <reaction evidence="9">
        <text>L-seryl-[protein] + ATP = O-phospho-L-seryl-[protein] + ADP + H(+)</text>
        <dbReference type="Rhea" id="RHEA:17989"/>
        <dbReference type="Rhea" id="RHEA-COMP:9863"/>
        <dbReference type="Rhea" id="RHEA-COMP:11604"/>
        <dbReference type="ChEBI" id="CHEBI:15378"/>
        <dbReference type="ChEBI" id="CHEBI:29999"/>
        <dbReference type="ChEBI" id="CHEBI:30616"/>
        <dbReference type="ChEBI" id="CHEBI:83421"/>
        <dbReference type="ChEBI" id="CHEBI:456216"/>
        <dbReference type="EC" id="2.7.11.22"/>
    </reaction>
</comment>
<dbReference type="PROSITE" id="PS50011">
    <property type="entry name" value="PROTEIN_KINASE_DOM"/>
    <property type="match status" value="1"/>
</dbReference>
<dbReference type="OrthoDB" id="1732493at2759"/>
<dbReference type="GO" id="GO:0007346">
    <property type="term" value="P:regulation of mitotic cell cycle"/>
    <property type="evidence" value="ECO:0007669"/>
    <property type="project" value="TreeGrafter"/>
</dbReference>
<name>A0A9P4M7D6_9PEZI</name>
<feature type="region of interest" description="Disordered" evidence="10">
    <location>
        <begin position="396"/>
        <end position="438"/>
    </location>
</feature>
<evidence type="ECO:0000256" key="9">
    <source>
        <dbReference type="ARBA" id="ARBA00048367"/>
    </source>
</evidence>
<feature type="domain" description="Protein kinase" evidence="11">
    <location>
        <begin position="107"/>
        <end position="397"/>
    </location>
</feature>
<feature type="compositionally biased region" description="Basic and acidic residues" evidence="10">
    <location>
        <begin position="7"/>
        <end position="65"/>
    </location>
</feature>
<dbReference type="InterPro" id="IPR050108">
    <property type="entry name" value="CDK"/>
</dbReference>
<evidence type="ECO:0000256" key="7">
    <source>
        <dbReference type="ARBA" id="ARBA00022840"/>
    </source>
</evidence>
<evidence type="ECO:0000256" key="8">
    <source>
        <dbReference type="ARBA" id="ARBA00047811"/>
    </source>
</evidence>
<dbReference type="GO" id="GO:0004693">
    <property type="term" value="F:cyclin-dependent protein serine/threonine kinase activity"/>
    <property type="evidence" value="ECO:0007669"/>
    <property type="project" value="UniProtKB-EC"/>
</dbReference>
<comment type="caution">
    <text evidence="12">The sequence shown here is derived from an EMBL/GenBank/DDBJ whole genome shotgun (WGS) entry which is preliminary data.</text>
</comment>
<accession>A0A9P4M7D6</accession>
<keyword evidence="6 12" id="KW-0418">Kinase</keyword>
<dbReference type="FunFam" id="3.30.200.20:FF:000054">
    <property type="entry name" value="Cyclin-dependent kinase 11B"/>
    <property type="match status" value="1"/>
</dbReference>
<protein>
    <recommendedName>
        <fullName evidence="2">cyclin-dependent kinase</fullName>
        <ecNumber evidence="2">2.7.11.22</ecNumber>
    </recommendedName>
</protein>
<evidence type="ECO:0000256" key="2">
    <source>
        <dbReference type="ARBA" id="ARBA00012425"/>
    </source>
</evidence>
<sequence>MSSAKSRWADNAEEEVQRKREKEEKKRAKLEKQRQAEEEEVRRKKAEEEAAARKDEQNREDSDRPTKRRRLSHDGEDSRTKEKAEQPRKLLRFAAPAWGPCRHVDNFERLNHIEEGSYGWVSRARETATAEVVALKKLKMDNLNDGFPVTALREIQTLKESSHTHIVDLREVVVGDTLDDVFIVMEFVEHDLKTLQDSMSEPFLPSETKTLMAQLTSAVAFLHSHWILHRDLKTSNILMNNQGEIKLADFGMARYTGDPPPPNLTQLVVTLWYRAPELLLGAKTYGFEIDLWSVGCIFGELLQKEPILQGKNEVDQISKILTLMGIPTDTTWPGFRRLPNARSLRLPPNPPPHATKPNIRRTFALLTNAGVDLLLSLLSLNPDGRPSAAEVLDHPYFKEDPKPKAKEMFPTFPSKAGQEKQRRRDTPSAPKRGEGGKVEFGAVDLSGLFGAEREEGGAGFQLRMG</sequence>
<keyword evidence="3" id="KW-0723">Serine/threonine-protein kinase</keyword>
<comment type="similarity">
    <text evidence="1">Belongs to the protein kinase superfamily. CMGC Ser/Thr protein kinase family. CDC2/CDKX subfamily.</text>
</comment>
<evidence type="ECO:0000313" key="12">
    <source>
        <dbReference type="EMBL" id="KAF2097242.1"/>
    </source>
</evidence>
<dbReference type="AlphaFoldDB" id="A0A9P4M7D6"/>
<dbReference type="GO" id="GO:0005634">
    <property type="term" value="C:nucleus"/>
    <property type="evidence" value="ECO:0007669"/>
    <property type="project" value="TreeGrafter"/>
</dbReference>
<dbReference type="PANTHER" id="PTHR24056">
    <property type="entry name" value="CELL DIVISION PROTEIN KINASE"/>
    <property type="match status" value="1"/>
</dbReference>
<dbReference type="Gene3D" id="1.10.510.10">
    <property type="entry name" value="Transferase(Phosphotransferase) domain 1"/>
    <property type="match status" value="1"/>
</dbReference>
<organism evidence="12 13">
    <name type="scientific">Rhizodiscina lignyota</name>
    <dbReference type="NCBI Taxonomy" id="1504668"/>
    <lineage>
        <taxon>Eukaryota</taxon>
        <taxon>Fungi</taxon>
        <taxon>Dikarya</taxon>
        <taxon>Ascomycota</taxon>
        <taxon>Pezizomycotina</taxon>
        <taxon>Dothideomycetes</taxon>
        <taxon>Pleosporomycetidae</taxon>
        <taxon>Aulographales</taxon>
        <taxon>Rhizodiscinaceae</taxon>
        <taxon>Rhizodiscina</taxon>
    </lineage>
</organism>
<dbReference type="GO" id="GO:0005524">
    <property type="term" value="F:ATP binding"/>
    <property type="evidence" value="ECO:0007669"/>
    <property type="project" value="UniProtKB-KW"/>
</dbReference>
<feature type="compositionally biased region" description="Basic and acidic residues" evidence="10">
    <location>
        <begin position="396"/>
        <end position="407"/>
    </location>
</feature>
<dbReference type="InterPro" id="IPR000719">
    <property type="entry name" value="Prot_kinase_dom"/>
</dbReference>